<evidence type="ECO:0000256" key="2">
    <source>
        <dbReference type="ARBA" id="ARBA00022676"/>
    </source>
</evidence>
<dbReference type="GeneID" id="107428877"/>
<evidence type="ECO:0000256" key="3">
    <source>
        <dbReference type="ARBA" id="ARBA00022679"/>
    </source>
</evidence>
<accession>A0A6P4AH09</accession>
<dbReference type="Proteomes" id="UP001652623">
    <property type="component" value="Chromosome 12"/>
</dbReference>
<dbReference type="GO" id="GO:0035251">
    <property type="term" value="F:UDP-glucosyltransferase activity"/>
    <property type="evidence" value="ECO:0007669"/>
    <property type="project" value="InterPro"/>
</dbReference>
<comment type="similarity">
    <text evidence="1 4">Belongs to the UDP-glycosyltransferase family.</text>
</comment>
<evidence type="ECO:0000256" key="4">
    <source>
        <dbReference type="RuleBase" id="RU003718"/>
    </source>
</evidence>
<dbReference type="RefSeq" id="XP_015894955.3">
    <property type="nucleotide sequence ID" value="XM_016039469.4"/>
</dbReference>
<protein>
    <recommendedName>
        <fullName evidence="5">Glycosyltransferase</fullName>
        <ecNumber evidence="5">2.4.1.-</ecNumber>
    </recommendedName>
</protein>
<keyword evidence="3 4" id="KW-0808">Transferase</keyword>
<gene>
    <name evidence="7" type="primary">LOC107428877</name>
</gene>
<reference evidence="7" key="1">
    <citation type="submission" date="2025-08" db="UniProtKB">
        <authorList>
            <consortium name="RefSeq"/>
        </authorList>
    </citation>
    <scope>IDENTIFICATION</scope>
    <source>
        <tissue evidence="7">Seedling</tissue>
    </source>
</reference>
<name>A0A6P4AH09_ZIZJJ</name>
<evidence type="ECO:0000313" key="7">
    <source>
        <dbReference type="RefSeq" id="XP_015894955.3"/>
    </source>
</evidence>
<dbReference type="Pfam" id="PF00201">
    <property type="entry name" value="UDPGT"/>
    <property type="match status" value="1"/>
</dbReference>
<dbReference type="PROSITE" id="PS00375">
    <property type="entry name" value="UDPGT"/>
    <property type="match status" value="1"/>
</dbReference>
<dbReference type="SUPFAM" id="SSF53756">
    <property type="entry name" value="UDP-Glycosyltransferase/glycogen phosphorylase"/>
    <property type="match status" value="1"/>
</dbReference>
<dbReference type="Gene3D" id="3.40.50.2000">
    <property type="entry name" value="Glycogen Phosphorylase B"/>
    <property type="match status" value="2"/>
</dbReference>
<keyword evidence="2 4" id="KW-0328">Glycosyltransferase</keyword>
<dbReference type="KEGG" id="zju:107428877"/>
<dbReference type="CDD" id="cd03784">
    <property type="entry name" value="GT1_Gtf-like"/>
    <property type="match status" value="1"/>
</dbReference>
<dbReference type="InterPro" id="IPR002213">
    <property type="entry name" value="UDP_glucos_trans"/>
</dbReference>
<dbReference type="EC" id="2.4.1.-" evidence="5"/>
<dbReference type="InterPro" id="IPR050481">
    <property type="entry name" value="UDP-glycosyltransf_plant"/>
</dbReference>
<sequence length="481" mass="53210">MAFSGDKLPVGKETHIALFPSSGMGHLTPFLRLASLLLHHHCRVTLITTNPTVSHAESRLVSRFLSSYPQVTQIHFNLLPLDLSTVNSTDPFWIQSETIRRSAHLLSPLLSSVSSPPLSGLISDVMLVSYVLPVAQTLRLPNYILFTSSARMFSFFAYLPTITSISNVGSVFDGEDLHIPGINAPLPRSSIPPLLLIQNSLFADMFFSDSLKLSKLDGVLINSFKGLETESLETLRSRKLMEDLPPVFAVGPFEPCEFEKEEEDSHSDSDSSTALAKWLDEKPDGSVVYISFGSRTALSKDQTREVGDGLVKSGFKFLWVVKNKRVDKEEKEGDLEEVIGEELMEKIKENGFVVKNWVDQGKILGHKAVGGFVSHCGWNSVVEAAINGVRVLAWPQHGDQKINAEVVEGSGLGMWVRNWGWGGEKVVKGDEIGEKVREMMESQSLKLKARDVGEEAMKVAEAGGNREEMFKELIGDLKRKL</sequence>
<evidence type="ECO:0000256" key="5">
    <source>
        <dbReference type="RuleBase" id="RU362057"/>
    </source>
</evidence>
<dbReference type="PANTHER" id="PTHR48048:SF76">
    <property type="entry name" value="UDP-GLYCOSYLTRANSFERASE 708D1-LIKE"/>
    <property type="match status" value="1"/>
</dbReference>
<organism evidence="6 7">
    <name type="scientific">Ziziphus jujuba</name>
    <name type="common">Chinese jujube</name>
    <name type="synonym">Ziziphus sativa</name>
    <dbReference type="NCBI Taxonomy" id="326968"/>
    <lineage>
        <taxon>Eukaryota</taxon>
        <taxon>Viridiplantae</taxon>
        <taxon>Streptophyta</taxon>
        <taxon>Embryophyta</taxon>
        <taxon>Tracheophyta</taxon>
        <taxon>Spermatophyta</taxon>
        <taxon>Magnoliopsida</taxon>
        <taxon>eudicotyledons</taxon>
        <taxon>Gunneridae</taxon>
        <taxon>Pentapetalae</taxon>
        <taxon>rosids</taxon>
        <taxon>fabids</taxon>
        <taxon>Rosales</taxon>
        <taxon>Rhamnaceae</taxon>
        <taxon>Paliureae</taxon>
        <taxon>Ziziphus</taxon>
    </lineage>
</organism>
<keyword evidence="6" id="KW-1185">Reference proteome</keyword>
<dbReference type="InParanoid" id="A0A6P4AH09"/>
<proteinExistence type="inferred from homology"/>
<evidence type="ECO:0000256" key="1">
    <source>
        <dbReference type="ARBA" id="ARBA00009995"/>
    </source>
</evidence>
<dbReference type="InterPro" id="IPR035595">
    <property type="entry name" value="UDP_glycos_trans_CS"/>
</dbReference>
<dbReference type="PANTHER" id="PTHR48048">
    <property type="entry name" value="GLYCOSYLTRANSFERASE"/>
    <property type="match status" value="1"/>
</dbReference>
<dbReference type="AlphaFoldDB" id="A0A6P4AH09"/>
<evidence type="ECO:0000313" key="6">
    <source>
        <dbReference type="Proteomes" id="UP001652623"/>
    </source>
</evidence>